<dbReference type="InterPro" id="IPR020449">
    <property type="entry name" value="Tscrpt_reg_AraC-type_HTH"/>
</dbReference>
<dbReference type="SMART" id="SM00342">
    <property type="entry name" value="HTH_ARAC"/>
    <property type="match status" value="1"/>
</dbReference>
<dbReference type="PROSITE" id="PS50110">
    <property type="entry name" value="RESPONSE_REGULATORY"/>
    <property type="match status" value="1"/>
</dbReference>
<reference evidence="9" key="2">
    <citation type="journal article" date="2021" name="PeerJ">
        <title>Extensive microbial diversity within the chicken gut microbiome revealed by metagenomics and culture.</title>
        <authorList>
            <person name="Gilroy R."/>
            <person name="Ravi A."/>
            <person name="Getino M."/>
            <person name="Pursley I."/>
            <person name="Horton D.L."/>
            <person name="Alikhan N.F."/>
            <person name="Baker D."/>
            <person name="Gharbi K."/>
            <person name="Hall N."/>
            <person name="Watson M."/>
            <person name="Adriaenssens E.M."/>
            <person name="Foster-Nyarko E."/>
            <person name="Jarju S."/>
            <person name="Secka A."/>
            <person name="Antonio M."/>
            <person name="Oren A."/>
            <person name="Chaudhuri R.R."/>
            <person name="La Ragione R."/>
            <person name="Hildebrand F."/>
            <person name="Pallen M.J."/>
        </authorList>
    </citation>
    <scope>NUCLEOTIDE SEQUENCE</scope>
    <source>
        <strain evidence="9">CHK183-6373</strain>
    </source>
</reference>
<dbReference type="InterPro" id="IPR009057">
    <property type="entry name" value="Homeodomain-like_sf"/>
</dbReference>
<comment type="caution">
    <text evidence="9">The sequence shown here is derived from an EMBL/GenBank/DDBJ whole genome shotgun (WGS) entry which is preliminary data.</text>
</comment>
<dbReference type="PANTHER" id="PTHR43280">
    <property type="entry name" value="ARAC-FAMILY TRANSCRIPTIONAL REGULATOR"/>
    <property type="match status" value="1"/>
</dbReference>
<accession>A0A9D1TE37</accession>
<dbReference type="GO" id="GO:0043565">
    <property type="term" value="F:sequence-specific DNA binding"/>
    <property type="evidence" value="ECO:0007669"/>
    <property type="project" value="InterPro"/>
</dbReference>
<keyword evidence="3" id="KW-0238">DNA-binding</keyword>
<evidence type="ECO:0000256" key="2">
    <source>
        <dbReference type="ARBA" id="ARBA00023015"/>
    </source>
</evidence>
<reference evidence="9" key="1">
    <citation type="submission" date="2020-10" db="EMBL/GenBank/DDBJ databases">
        <authorList>
            <person name="Gilroy R."/>
        </authorList>
    </citation>
    <scope>NUCLEOTIDE SEQUENCE</scope>
    <source>
        <strain evidence="9">CHK183-6373</strain>
    </source>
</reference>
<dbReference type="AlphaFoldDB" id="A0A9D1TE37"/>
<dbReference type="Pfam" id="PF12833">
    <property type="entry name" value="HTH_18"/>
    <property type="match status" value="1"/>
</dbReference>
<dbReference type="PRINTS" id="PR00032">
    <property type="entry name" value="HTHARAC"/>
</dbReference>
<dbReference type="InterPro" id="IPR018060">
    <property type="entry name" value="HTH_AraC"/>
</dbReference>
<dbReference type="InterPro" id="IPR011006">
    <property type="entry name" value="CheY-like_superfamily"/>
</dbReference>
<evidence type="ECO:0000256" key="4">
    <source>
        <dbReference type="ARBA" id="ARBA00023163"/>
    </source>
</evidence>
<dbReference type="PROSITE" id="PS01124">
    <property type="entry name" value="HTH_ARAC_FAMILY_2"/>
    <property type="match status" value="1"/>
</dbReference>
<keyword evidence="2" id="KW-0805">Transcription regulation</keyword>
<name>A0A9D1TE37_9FIRM</name>
<evidence type="ECO:0000256" key="5">
    <source>
        <dbReference type="ARBA" id="ARBA00024867"/>
    </source>
</evidence>
<keyword evidence="4" id="KW-0804">Transcription</keyword>
<evidence type="ECO:0000313" key="10">
    <source>
        <dbReference type="Proteomes" id="UP000886884"/>
    </source>
</evidence>
<sequence>MYEVVVVDDEIAVADMMARHIAKLPGFHVAATFYHGLAARDFLQQNHADILLTDIRMPEFTGLDLAEFVARAMPNCAVILISAYSEFEYARRAISLGVLDYISKPVQFRQIDEGLARVARQIDQRRAEIIGEQEMLSEEGDLFFFDLAGGKLNDENLFRKRFAGLKAPFPLHGVPCCVVEMAFGAPQKKMELLIEILKRILHKTAPLCHVQFLCASGGSRIFYFVLAGDSLPDAQAMRRLRHAIRQYLNLEAETSVRVVCENFIDMTASPVLRQIQAEQEADNAGDEKSGEAEKIQAYIQANLEQPLSRDGVAERFYMSPAYFSRYFKRVCGCSFYEFVRNARMERAMALLKTNRQVQEICEAVGYHDKAYFYKVFQQYTGKTPSEFRRAIRGETLSQKDGEEE</sequence>
<dbReference type="Pfam" id="PF00072">
    <property type="entry name" value="Response_reg"/>
    <property type="match status" value="1"/>
</dbReference>
<dbReference type="InterPro" id="IPR001789">
    <property type="entry name" value="Sig_transdc_resp-reg_receiver"/>
</dbReference>
<evidence type="ECO:0000259" key="7">
    <source>
        <dbReference type="PROSITE" id="PS01124"/>
    </source>
</evidence>
<keyword evidence="6" id="KW-0597">Phosphoprotein</keyword>
<dbReference type="SUPFAM" id="SSF52172">
    <property type="entry name" value="CheY-like"/>
    <property type="match status" value="1"/>
</dbReference>
<proteinExistence type="predicted"/>
<dbReference type="GO" id="GO:0003700">
    <property type="term" value="F:DNA-binding transcription factor activity"/>
    <property type="evidence" value="ECO:0007669"/>
    <property type="project" value="InterPro"/>
</dbReference>
<protein>
    <recommendedName>
        <fullName evidence="1">Stage 0 sporulation protein A homolog</fullName>
    </recommendedName>
</protein>
<dbReference type="EMBL" id="DVOT01000232">
    <property type="protein sequence ID" value="HIV28843.1"/>
    <property type="molecule type" value="Genomic_DNA"/>
</dbReference>
<organism evidence="9 10">
    <name type="scientific">Candidatus Ornithocaccomicrobium faecavium</name>
    <dbReference type="NCBI Taxonomy" id="2840890"/>
    <lineage>
        <taxon>Bacteria</taxon>
        <taxon>Bacillati</taxon>
        <taxon>Bacillota</taxon>
        <taxon>Clostridia</taxon>
        <taxon>Candidatus Ornithocaccomicrobium</taxon>
    </lineage>
</organism>
<evidence type="ECO:0000256" key="3">
    <source>
        <dbReference type="ARBA" id="ARBA00023125"/>
    </source>
</evidence>
<evidence type="ECO:0000259" key="8">
    <source>
        <dbReference type="PROSITE" id="PS50110"/>
    </source>
</evidence>
<dbReference type="Gene3D" id="3.40.50.2300">
    <property type="match status" value="1"/>
</dbReference>
<dbReference type="InterPro" id="IPR018062">
    <property type="entry name" value="HTH_AraC-typ_CS"/>
</dbReference>
<dbReference type="Gene3D" id="1.10.10.60">
    <property type="entry name" value="Homeodomain-like"/>
    <property type="match status" value="2"/>
</dbReference>
<dbReference type="GO" id="GO:0000160">
    <property type="term" value="P:phosphorelay signal transduction system"/>
    <property type="evidence" value="ECO:0007669"/>
    <property type="project" value="InterPro"/>
</dbReference>
<evidence type="ECO:0000313" key="9">
    <source>
        <dbReference type="EMBL" id="HIV28843.1"/>
    </source>
</evidence>
<dbReference type="PANTHER" id="PTHR43280:SF10">
    <property type="entry name" value="REGULATORY PROTEIN POCR"/>
    <property type="match status" value="1"/>
</dbReference>
<feature type="domain" description="Response regulatory" evidence="8">
    <location>
        <begin position="3"/>
        <end position="119"/>
    </location>
</feature>
<dbReference type="PROSITE" id="PS00041">
    <property type="entry name" value="HTH_ARAC_FAMILY_1"/>
    <property type="match status" value="1"/>
</dbReference>
<dbReference type="SMART" id="SM00448">
    <property type="entry name" value="REC"/>
    <property type="match status" value="1"/>
</dbReference>
<evidence type="ECO:0000256" key="1">
    <source>
        <dbReference type="ARBA" id="ARBA00018672"/>
    </source>
</evidence>
<feature type="modified residue" description="4-aspartylphosphate" evidence="6">
    <location>
        <position position="54"/>
    </location>
</feature>
<feature type="domain" description="HTH araC/xylS-type" evidence="7">
    <location>
        <begin position="293"/>
        <end position="390"/>
    </location>
</feature>
<dbReference type="CDD" id="cd17536">
    <property type="entry name" value="REC_YesN-like"/>
    <property type="match status" value="1"/>
</dbReference>
<dbReference type="SUPFAM" id="SSF46689">
    <property type="entry name" value="Homeodomain-like"/>
    <property type="match status" value="2"/>
</dbReference>
<evidence type="ECO:0000256" key="6">
    <source>
        <dbReference type="PROSITE-ProRule" id="PRU00169"/>
    </source>
</evidence>
<comment type="function">
    <text evidence="5">May play the central regulatory role in sporulation. It may be an element of the effector pathway responsible for the activation of sporulation genes in response to nutritional stress. Spo0A may act in concert with spo0H (a sigma factor) to control the expression of some genes that are critical to the sporulation process.</text>
</comment>
<dbReference type="Proteomes" id="UP000886884">
    <property type="component" value="Unassembled WGS sequence"/>
</dbReference>
<gene>
    <name evidence="9" type="ORF">IAA64_12845</name>
</gene>